<keyword evidence="10" id="KW-1185">Reference proteome</keyword>
<evidence type="ECO:0000256" key="2">
    <source>
        <dbReference type="ARBA" id="ARBA00006162"/>
    </source>
</evidence>
<feature type="transmembrane region" description="Helical" evidence="7">
    <location>
        <begin position="341"/>
        <end position="357"/>
    </location>
</feature>
<evidence type="ECO:0000313" key="9">
    <source>
        <dbReference type="EMBL" id="GHB06777.1"/>
    </source>
</evidence>
<evidence type="ECO:0000259" key="8">
    <source>
        <dbReference type="Pfam" id="PF19053"/>
    </source>
</evidence>
<gene>
    <name evidence="9" type="ORF">GCM10010305_57500</name>
</gene>
<name>A0A918T977_9ACTN</name>
<dbReference type="RefSeq" id="WP_189982705.1">
    <property type="nucleotide sequence ID" value="NZ_BMUL01000021.1"/>
</dbReference>
<keyword evidence="3" id="KW-1003">Cell membrane</keyword>
<evidence type="ECO:0000256" key="5">
    <source>
        <dbReference type="ARBA" id="ARBA00022989"/>
    </source>
</evidence>
<feature type="domain" description="EccD-like transmembrane" evidence="8">
    <location>
        <begin position="120"/>
        <end position="457"/>
    </location>
</feature>
<feature type="transmembrane region" description="Helical" evidence="7">
    <location>
        <begin position="174"/>
        <end position="195"/>
    </location>
</feature>
<dbReference type="Gene3D" id="3.10.20.90">
    <property type="entry name" value="Phosphatidylinositol 3-kinase Catalytic Subunit, Chain A, domain 1"/>
    <property type="match status" value="1"/>
</dbReference>
<reference evidence="9" key="1">
    <citation type="journal article" date="2014" name="Int. J. Syst. Evol. Microbiol.">
        <title>Complete genome sequence of Corynebacterium casei LMG S-19264T (=DSM 44701T), isolated from a smear-ripened cheese.</title>
        <authorList>
            <consortium name="US DOE Joint Genome Institute (JGI-PGF)"/>
            <person name="Walter F."/>
            <person name="Albersmeier A."/>
            <person name="Kalinowski J."/>
            <person name="Ruckert C."/>
        </authorList>
    </citation>
    <scope>NUCLEOTIDE SEQUENCE</scope>
    <source>
        <strain evidence="9">JCM 4518</strain>
    </source>
</reference>
<dbReference type="EMBL" id="BMUL01000021">
    <property type="protein sequence ID" value="GHB06777.1"/>
    <property type="molecule type" value="Genomic_DNA"/>
</dbReference>
<evidence type="ECO:0000256" key="1">
    <source>
        <dbReference type="ARBA" id="ARBA00004651"/>
    </source>
</evidence>
<dbReference type="InterPro" id="IPR024962">
    <property type="entry name" value="YukD-like"/>
</dbReference>
<feature type="transmembrane region" description="Helical" evidence="7">
    <location>
        <begin position="123"/>
        <end position="141"/>
    </location>
</feature>
<feature type="transmembrane region" description="Helical" evidence="7">
    <location>
        <begin position="207"/>
        <end position="226"/>
    </location>
</feature>
<feature type="transmembrane region" description="Helical" evidence="7">
    <location>
        <begin position="148"/>
        <end position="168"/>
    </location>
</feature>
<dbReference type="AlphaFoldDB" id="A0A918T977"/>
<proteinExistence type="inferred from homology"/>
<evidence type="ECO:0000313" key="10">
    <source>
        <dbReference type="Proteomes" id="UP000644020"/>
    </source>
</evidence>
<keyword evidence="4 7" id="KW-0812">Transmembrane</keyword>
<comment type="subcellular location">
    <subcellularLocation>
        <location evidence="1">Cell membrane</location>
        <topology evidence="1">Multi-pass membrane protein</topology>
    </subcellularLocation>
</comment>
<dbReference type="NCBIfam" id="TIGR03920">
    <property type="entry name" value="T7SS_EccD"/>
    <property type="match status" value="1"/>
</dbReference>
<organism evidence="9 10">
    <name type="scientific">Streptomyces termitum</name>
    <dbReference type="NCBI Taxonomy" id="67368"/>
    <lineage>
        <taxon>Bacteria</taxon>
        <taxon>Bacillati</taxon>
        <taxon>Actinomycetota</taxon>
        <taxon>Actinomycetes</taxon>
        <taxon>Kitasatosporales</taxon>
        <taxon>Streptomycetaceae</taxon>
        <taxon>Streptomyces</taxon>
    </lineage>
</organism>
<keyword evidence="5 7" id="KW-1133">Transmembrane helix</keyword>
<feature type="transmembrane region" description="Helical" evidence="7">
    <location>
        <begin position="232"/>
        <end position="253"/>
    </location>
</feature>
<comment type="caution">
    <text evidence="9">The sequence shown here is derived from an EMBL/GenBank/DDBJ whole genome shotgun (WGS) entry which is preliminary data.</text>
</comment>
<accession>A0A918T977</accession>
<dbReference type="Pfam" id="PF19053">
    <property type="entry name" value="EccD"/>
    <property type="match status" value="1"/>
</dbReference>
<feature type="transmembrane region" description="Helical" evidence="7">
    <location>
        <begin position="260"/>
        <end position="280"/>
    </location>
</feature>
<feature type="transmembrane region" description="Helical" evidence="7">
    <location>
        <begin position="428"/>
        <end position="454"/>
    </location>
</feature>
<evidence type="ECO:0000256" key="3">
    <source>
        <dbReference type="ARBA" id="ARBA00022475"/>
    </source>
</evidence>
<dbReference type="InterPro" id="IPR044049">
    <property type="entry name" value="EccD_transm"/>
</dbReference>
<sequence>MSGSAVAGLCRLRFHGPHKVVELSVPADVPLADLLPTIVGYSGDDLDEKAVEAGGWVLQRLGEEPLDEERTAEALELRDGERLYLRMRREALPEVHFDDVVDGVAAGLERRGDGWSPALTHHLALGVALLALAGGFVLLALSGGLGPLRVVAAAGTGALLLLGAGSAARAVGDAGAGTALGAAAVPYLALAGALLPAGESDLTAARLLAGGSAAAGASVLALASVACSAPLFLGLLVTAVAASVAGTLALVGLSPSETAGALAVLVVAAGAFLPGFAFRLSGLKLPALPRRAEELQEDIEPYPAREVVDRSAVADGYLTAFHVVTGALCAGCLTLMAPAPGWAPVALAAVLSLLLVLHVREVGSRWQRLALIVPGVYGLALLAAGWALSLGATGRLGLLTGLVAVAAALAVFSWTVPGRRLLPYWGRAADLLHSALALSLIPLALAEAGVFTWVRGLTG</sequence>
<evidence type="ECO:0000256" key="6">
    <source>
        <dbReference type="ARBA" id="ARBA00023136"/>
    </source>
</evidence>
<comment type="similarity">
    <text evidence="2">Belongs to the EccD/Snm4 family.</text>
</comment>
<evidence type="ECO:0000256" key="4">
    <source>
        <dbReference type="ARBA" id="ARBA00022692"/>
    </source>
</evidence>
<dbReference type="PIRSF" id="PIRSF017804">
    <property type="entry name" value="Secretion_EccD1"/>
    <property type="match status" value="1"/>
</dbReference>
<dbReference type="Pfam" id="PF08817">
    <property type="entry name" value="YukD"/>
    <property type="match status" value="1"/>
</dbReference>
<evidence type="ECO:0000256" key="7">
    <source>
        <dbReference type="SAM" id="Phobius"/>
    </source>
</evidence>
<dbReference type="GO" id="GO:0005886">
    <property type="term" value="C:plasma membrane"/>
    <property type="evidence" value="ECO:0007669"/>
    <property type="project" value="UniProtKB-SubCell"/>
</dbReference>
<feature type="transmembrane region" description="Helical" evidence="7">
    <location>
        <begin position="396"/>
        <end position="416"/>
    </location>
</feature>
<protein>
    <submittedName>
        <fullName evidence="9">Type VII secretion integral membrane protein EccD</fullName>
    </submittedName>
</protein>
<dbReference type="InterPro" id="IPR006707">
    <property type="entry name" value="T7SS_EccD"/>
</dbReference>
<feature type="transmembrane region" description="Helical" evidence="7">
    <location>
        <begin position="369"/>
        <end position="390"/>
    </location>
</feature>
<keyword evidence="6 7" id="KW-0472">Membrane</keyword>
<reference evidence="9" key="2">
    <citation type="submission" date="2020-09" db="EMBL/GenBank/DDBJ databases">
        <authorList>
            <person name="Sun Q."/>
            <person name="Ohkuma M."/>
        </authorList>
    </citation>
    <scope>NUCLEOTIDE SEQUENCE</scope>
    <source>
        <strain evidence="9">JCM 4518</strain>
    </source>
</reference>
<dbReference type="Proteomes" id="UP000644020">
    <property type="component" value="Unassembled WGS sequence"/>
</dbReference>